<dbReference type="EMBL" id="JASSZA010000001">
    <property type="protein sequence ID" value="KAK2119698.1"/>
    <property type="molecule type" value="Genomic_DNA"/>
</dbReference>
<sequence length="97" mass="10666">MGELLSVQINTPTSKAAQAILRLSGLPGSGKCMTQLSKNNELCDEVGEMAWPMECEEKKPRNPEFLLEPRSKKQITSIHSFCSFHDTGPTDSLPDTS</sequence>
<evidence type="ECO:0000313" key="2">
    <source>
        <dbReference type="Proteomes" id="UP001266305"/>
    </source>
</evidence>
<keyword evidence="2" id="KW-1185">Reference proteome</keyword>
<protein>
    <submittedName>
        <fullName evidence="1">Uncharacterized protein</fullName>
    </submittedName>
</protein>
<gene>
    <name evidence="1" type="ORF">P7K49_001084</name>
</gene>
<reference evidence="1 2" key="1">
    <citation type="submission" date="2023-05" db="EMBL/GenBank/DDBJ databases">
        <title>B98-5 Cell Line De Novo Hybrid Assembly: An Optical Mapping Approach.</title>
        <authorList>
            <person name="Kananen K."/>
            <person name="Auerbach J.A."/>
            <person name="Kautto E."/>
            <person name="Blachly J.S."/>
        </authorList>
    </citation>
    <scope>NUCLEOTIDE SEQUENCE [LARGE SCALE GENOMIC DNA]</scope>
    <source>
        <strain evidence="1">B95-8</strain>
        <tissue evidence="1">Cell line</tissue>
    </source>
</reference>
<name>A0ABQ9WDG8_SAGOE</name>
<proteinExistence type="predicted"/>
<dbReference type="Proteomes" id="UP001266305">
    <property type="component" value="Unassembled WGS sequence"/>
</dbReference>
<accession>A0ABQ9WDG8</accession>
<organism evidence="1 2">
    <name type="scientific">Saguinus oedipus</name>
    <name type="common">Cotton-top tamarin</name>
    <name type="synonym">Oedipomidas oedipus</name>
    <dbReference type="NCBI Taxonomy" id="9490"/>
    <lineage>
        <taxon>Eukaryota</taxon>
        <taxon>Metazoa</taxon>
        <taxon>Chordata</taxon>
        <taxon>Craniata</taxon>
        <taxon>Vertebrata</taxon>
        <taxon>Euteleostomi</taxon>
        <taxon>Mammalia</taxon>
        <taxon>Eutheria</taxon>
        <taxon>Euarchontoglires</taxon>
        <taxon>Primates</taxon>
        <taxon>Haplorrhini</taxon>
        <taxon>Platyrrhini</taxon>
        <taxon>Cebidae</taxon>
        <taxon>Callitrichinae</taxon>
        <taxon>Saguinus</taxon>
    </lineage>
</organism>
<evidence type="ECO:0000313" key="1">
    <source>
        <dbReference type="EMBL" id="KAK2119698.1"/>
    </source>
</evidence>
<comment type="caution">
    <text evidence="1">The sequence shown here is derived from an EMBL/GenBank/DDBJ whole genome shotgun (WGS) entry which is preliminary data.</text>
</comment>